<dbReference type="CDD" id="cd20175">
    <property type="entry name" value="ThyX"/>
    <property type="match status" value="1"/>
</dbReference>
<dbReference type="SUPFAM" id="SSF69796">
    <property type="entry name" value="Thymidylate synthase-complementing protein Thy1"/>
    <property type="match status" value="1"/>
</dbReference>
<dbReference type="GO" id="GO:0050797">
    <property type="term" value="F:thymidylate synthase (FAD) activity"/>
    <property type="evidence" value="ECO:0007669"/>
    <property type="project" value="InterPro"/>
</dbReference>
<proteinExistence type="predicted"/>
<dbReference type="GO" id="GO:0070402">
    <property type="term" value="F:NADPH binding"/>
    <property type="evidence" value="ECO:0007669"/>
    <property type="project" value="TreeGrafter"/>
</dbReference>
<dbReference type="InterPro" id="IPR036098">
    <property type="entry name" value="Thymidylate_synthase_ThyX_sf"/>
</dbReference>
<dbReference type="Pfam" id="PF02511">
    <property type="entry name" value="Thy1"/>
    <property type="match status" value="1"/>
</dbReference>
<dbReference type="Gene3D" id="3.30.1360.170">
    <property type="match status" value="1"/>
</dbReference>
<accession>A0A8S5MWX6</accession>
<organism evidence="1">
    <name type="scientific">Siphoviridae sp. ctsBB38</name>
    <dbReference type="NCBI Taxonomy" id="2826482"/>
    <lineage>
        <taxon>Viruses</taxon>
        <taxon>Duplodnaviria</taxon>
        <taxon>Heunggongvirae</taxon>
        <taxon>Uroviricota</taxon>
        <taxon>Caudoviricetes</taxon>
    </lineage>
</organism>
<dbReference type="EMBL" id="BK014999">
    <property type="protein sequence ID" value="DAD86403.1"/>
    <property type="molecule type" value="Genomic_DNA"/>
</dbReference>
<dbReference type="PANTHER" id="PTHR34934">
    <property type="entry name" value="FLAVIN-DEPENDENT THYMIDYLATE SYNTHASE"/>
    <property type="match status" value="1"/>
</dbReference>
<evidence type="ECO:0000313" key="1">
    <source>
        <dbReference type="EMBL" id="DAD86403.1"/>
    </source>
</evidence>
<dbReference type="GO" id="GO:0004799">
    <property type="term" value="F:thymidylate synthase activity"/>
    <property type="evidence" value="ECO:0007669"/>
    <property type="project" value="TreeGrafter"/>
</dbReference>
<sequence>MFGEKEFKVTLVNKEEVAQFIKKHGEFACVCYDTPKERAEKVGLHCLKSGHLSGSRHLYFVFDLQRIPRFTIDQLVRHEVGVVKNVQSLRYVTKGRMDVYAAPEIRNNPLLVKEHYLSEEYAATCYQLTIDRMTRSGIDKERANEIARTFVPIGTASCCSFAVNIEGLIHLANVRLCTRAELPIRYLVEQMVNQVIAVEPRYKQFLVPQCRKLGYCPESKGCGIYEPKKK</sequence>
<dbReference type="GO" id="GO:0006231">
    <property type="term" value="P:dTMP biosynthetic process"/>
    <property type="evidence" value="ECO:0007669"/>
    <property type="project" value="InterPro"/>
</dbReference>
<dbReference type="PROSITE" id="PS51331">
    <property type="entry name" value="THYX"/>
    <property type="match status" value="1"/>
</dbReference>
<dbReference type="GO" id="GO:0050660">
    <property type="term" value="F:flavin adenine dinucleotide binding"/>
    <property type="evidence" value="ECO:0007669"/>
    <property type="project" value="InterPro"/>
</dbReference>
<name>A0A8S5MWX6_9CAUD</name>
<reference evidence="1" key="1">
    <citation type="journal article" date="2021" name="Proc. Natl. Acad. Sci. U.S.A.">
        <title>A Catalog of Tens of Thousands of Viruses from Human Metagenomes Reveals Hidden Associations with Chronic Diseases.</title>
        <authorList>
            <person name="Tisza M.J."/>
            <person name="Buck C.B."/>
        </authorList>
    </citation>
    <scope>NUCLEOTIDE SEQUENCE</scope>
    <source>
        <strain evidence="1">CtsBB38</strain>
    </source>
</reference>
<dbReference type="InterPro" id="IPR003669">
    <property type="entry name" value="Thymidylate_synthase_ThyX"/>
</dbReference>
<dbReference type="PANTHER" id="PTHR34934:SF1">
    <property type="entry name" value="FLAVIN-DEPENDENT THYMIDYLATE SYNTHASE"/>
    <property type="match status" value="1"/>
</dbReference>
<protein>
    <submittedName>
        <fullName evidence="1">Thymidylate synthase complementing protein</fullName>
    </submittedName>
</protein>